<keyword evidence="5" id="KW-0503">Monooxygenase</keyword>
<sequence length="548" mass="56941">MTPPVLIVGAGPTGLTAACALRGLGVPCRIVDRRRGPGVAPKGLVLWSGALECLHRLGVARTLAAEALPLAGASYWSRGRRIGGVRFGGLRGTAFPGPLCVPQPVTEQALHTRLEELGGTVEWETEATDLTVHGAGDGAAVSVVLRSSGGTEEVTVPWLIGADGARSTVRESVGIPFDGHTFDRTFLIGDGVLSGAPDEAEVQHHIAPDGVLVIVPQPGGHRVFFDLESDGRSDPPSSALLQRLLDQRGPGGLRFHDAWWTSRFQVHAKVAPRFRAGPVLLAGDAVHAHTTAGGQGLNTGVQDGYDIGWKLAAVVRGQDPALLDSFEAERRPASVRAVRNGDQQIRLWLLRRPLARAARDTALRALSGAGLLESRVIPLLAQLDLDHSGSPAVADLAGAADAPRAVRTGRRAPDAALVPVHGPAALTLHAHLAEGRHTLLAYGGQAAGERAAHAAGVLHRRGADDAVTVLWIQPPGTAADPGRAIAAGARVAREPGHGALRGGCAGWLALVRPDGVLAARAGLTGLDALLDRLPRERALPAPARAGRS</sequence>
<dbReference type="Pfam" id="PF01494">
    <property type="entry name" value="FAD_binding_3"/>
    <property type="match status" value="1"/>
</dbReference>
<name>E2Q9C6_STRCL</name>
<dbReference type="InterPro" id="IPR036188">
    <property type="entry name" value="FAD/NAD-bd_sf"/>
</dbReference>
<evidence type="ECO:0000313" key="6">
    <source>
        <dbReference type="Proteomes" id="UP000002357"/>
    </source>
</evidence>
<feature type="domain" description="FAD-binding" evidence="4">
    <location>
        <begin position="4"/>
        <end position="340"/>
    </location>
</feature>
<dbReference type="Proteomes" id="UP000002357">
    <property type="component" value="Chromosome"/>
</dbReference>
<evidence type="ECO:0000313" key="5">
    <source>
        <dbReference type="EMBL" id="EFG05546.1"/>
    </source>
</evidence>
<proteinExistence type="predicted"/>
<evidence type="ECO:0000256" key="3">
    <source>
        <dbReference type="ARBA" id="ARBA00022827"/>
    </source>
</evidence>
<protein>
    <submittedName>
        <fullName evidence="5">Monooxygenase</fullName>
    </submittedName>
</protein>
<dbReference type="OrthoDB" id="8670884at2"/>
<dbReference type="GeneID" id="93732842"/>
<dbReference type="eggNOG" id="COG0654">
    <property type="taxonomic scope" value="Bacteria"/>
</dbReference>
<keyword evidence="5" id="KW-0560">Oxidoreductase</keyword>
<dbReference type="InterPro" id="IPR002938">
    <property type="entry name" value="FAD-bd"/>
</dbReference>
<dbReference type="RefSeq" id="WP_003959545.1">
    <property type="nucleotide sequence ID" value="NZ_CM000913.1"/>
</dbReference>
<dbReference type="PANTHER" id="PTHR43004">
    <property type="entry name" value="TRK SYSTEM POTASSIUM UPTAKE PROTEIN"/>
    <property type="match status" value="1"/>
</dbReference>
<evidence type="ECO:0000256" key="1">
    <source>
        <dbReference type="ARBA" id="ARBA00001974"/>
    </source>
</evidence>
<dbReference type="GO" id="GO:0016709">
    <property type="term" value="F:oxidoreductase activity, acting on paired donors, with incorporation or reduction of molecular oxygen, NAD(P)H as one donor, and incorporation of one atom of oxygen"/>
    <property type="evidence" value="ECO:0007669"/>
    <property type="project" value="UniProtKB-ARBA"/>
</dbReference>
<dbReference type="Gene3D" id="3.30.70.2450">
    <property type="match status" value="1"/>
</dbReference>
<dbReference type="GO" id="GO:0071949">
    <property type="term" value="F:FAD binding"/>
    <property type="evidence" value="ECO:0007669"/>
    <property type="project" value="InterPro"/>
</dbReference>
<dbReference type="EMBL" id="CM000913">
    <property type="protein sequence ID" value="EFG05546.1"/>
    <property type="molecule type" value="Genomic_DNA"/>
</dbReference>
<reference evidence="5 6" key="1">
    <citation type="journal article" date="2010" name="Genome Biol. Evol.">
        <title>The sequence of a 1.8-mb bacterial linear plasmid reveals a rich evolutionary reservoir of secondary metabolic pathways.</title>
        <authorList>
            <person name="Medema M.H."/>
            <person name="Trefzer A."/>
            <person name="Kovalchuk A."/>
            <person name="van den Berg M."/>
            <person name="Mueller U."/>
            <person name="Heijne W."/>
            <person name="Wu L."/>
            <person name="Alam M.T."/>
            <person name="Ronning C.M."/>
            <person name="Nierman W.C."/>
            <person name="Bovenberg R.A.L."/>
            <person name="Breitling R."/>
            <person name="Takano E."/>
        </authorList>
    </citation>
    <scope>NUCLEOTIDE SEQUENCE [LARGE SCALE GENOMIC DNA]</scope>
    <source>
        <strain evidence="6">ATCC 27064 / DSM 738 / JCM 4710 / NBRC 13307 / NCIMB 12785 / NRRL 3585 / VKM Ac-602</strain>
    </source>
</reference>
<accession>E2Q9C6</accession>
<comment type="cofactor">
    <cofactor evidence="1">
        <name>FAD</name>
        <dbReference type="ChEBI" id="CHEBI:57692"/>
    </cofactor>
</comment>
<organism evidence="5 6">
    <name type="scientific">Streptomyces clavuligerus</name>
    <dbReference type="NCBI Taxonomy" id="1901"/>
    <lineage>
        <taxon>Bacteria</taxon>
        <taxon>Bacillati</taxon>
        <taxon>Actinomycetota</taxon>
        <taxon>Actinomycetes</taxon>
        <taxon>Kitasatosporales</taxon>
        <taxon>Streptomycetaceae</taxon>
        <taxon>Streptomyces</taxon>
    </lineage>
</organism>
<dbReference type="InterPro" id="IPR050641">
    <property type="entry name" value="RIFMO-like"/>
</dbReference>
<evidence type="ECO:0000259" key="4">
    <source>
        <dbReference type="Pfam" id="PF01494"/>
    </source>
</evidence>
<gene>
    <name evidence="5" type="ORF">SCLAV_0470</name>
</gene>
<keyword evidence="6" id="KW-1185">Reference proteome</keyword>
<dbReference type="PRINTS" id="PR00420">
    <property type="entry name" value="RNGMNOXGNASE"/>
</dbReference>
<dbReference type="STRING" id="1901.BB341_25520"/>
<dbReference type="KEGG" id="sclf:BB341_25520"/>
<dbReference type="SUPFAM" id="SSF51905">
    <property type="entry name" value="FAD/NAD(P)-binding domain"/>
    <property type="match status" value="1"/>
</dbReference>
<evidence type="ECO:0000256" key="2">
    <source>
        <dbReference type="ARBA" id="ARBA00022630"/>
    </source>
</evidence>
<dbReference type="AlphaFoldDB" id="E2Q9C6"/>
<keyword evidence="3" id="KW-0274">FAD</keyword>
<dbReference type="Gene3D" id="3.50.50.60">
    <property type="entry name" value="FAD/NAD(P)-binding domain"/>
    <property type="match status" value="1"/>
</dbReference>
<dbReference type="PANTHER" id="PTHR43004:SF19">
    <property type="entry name" value="BINDING MONOOXYGENASE, PUTATIVE (JCVI)-RELATED"/>
    <property type="match status" value="1"/>
</dbReference>
<keyword evidence="2" id="KW-0285">Flavoprotein</keyword>